<dbReference type="NCBIfam" id="NF038029">
    <property type="entry name" value="LP_plasma"/>
    <property type="match status" value="1"/>
</dbReference>
<dbReference type="NCBIfam" id="NF045726">
    <property type="entry name" value="XXplasma_LP"/>
    <property type="match status" value="1"/>
</dbReference>
<dbReference type="PROSITE" id="PS51257">
    <property type="entry name" value="PROKAR_LIPOPROTEIN"/>
    <property type="match status" value="1"/>
</dbReference>
<evidence type="ECO:0000313" key="2">
    <source>
        <dbReference type="Proteomes" id="UP000232227"/>
    </source>
</evidence>
<dbReference type="RefSeq" id="WP_096862499.1">
    <property type="nucleotide sequence ID" value="NZ_CP023668.1"/>
</dbReference>
<sequence>MKKFLSLLGAITITASSVSTVVACGSKDNTTKVEDNKIPETQQVKDIRQQSVEEAKGYILADAYGLNLKKTVEQAFAASSSDSPLVNGDTLSSANLKGLNINGTKGTDSQALVDLINNSNINIPIINKQFKDIIIPGVNETLGDLIAQNGSAVANITKLLQKMPITQLLSAFGAASGPLLGVIAPKIADAIKGLNLPGVIGDNLDIFLNGVASGLLTTANGFYSKYSVDASLEEIDSYLTLDPAIMNQTVNELQKSLYASIFALVGYAKFPDTYQTYGLNTLLSNKTVDLWWNLTGAGTFTMPDITIQNTLSLLMNKPENAAWNNSKAKPGLVKEKNGVLKYALQTLKILEVLIATYDSTLNDNFVINDANHLFDANQDNNSYLKNFTNKKIPYEVKAMGSNGIHLDYLLNKIGYFFSNNEENGFRILKLMNIIFWSISSNGNTNLENIYELIRSAYYSSQGFGAGAKLGWGGASLVLGGALTNVLLPILNDTKIEASSISALLSLVGTFISDEKAKKIISNIGNFINSDFAKNEFFPHPFSYLYYGDINKITVPCGDYDISWLAKALNIDEVNLHNMLNQAKINDFIKTFAKKDINLGLLNNMTIDGAITDITSQLNNDNPLTKEAQRVITITPIRNMIKLLIVDNTPFANEPDATSNGAYSKSLLYQLITGALDVTGYPKLLGYLNMKSDSDKALIPADADRGHTFVFANSFIGQLTTWLVPNLAKVNDPTANNGRGSLIDLNSAANDPSSSQDLFGAVWQVGWDLLKGANYQAMVNEFVSNNSIWTVSNVISNYDPNNKNVLLSQTYDLNLKTDSYSDSTNGIYEPGVDLNYRITIARVNVNETFSFKALTRLK</sequence>
<dbReference type="KEGG" id="mlac:CP520_00325"/>
<keyword evidence="2" id="KW-1185">Reference proteome</keyword>
<protein>
    <submittedName>
        <fullName evidence="1">Uncharacterized protein</fullName>
    </submittedName>
</protein>
<dbReference type="EMBL" id="CP023668">
    <property type="protein sequence ID" value="ATG97211.1"/>
    <property type="molecule type" value="Genomic_DNA"/>
</dbReference>
<proteinExistence type="predicted"/>
<dbReference type="Proteomes" id="UP000232227">
    <property type="component" value="Chromosome"/>
</dbReference>
<dbReference type="OrthoDB" id="391952at2"/>
<name>A0A291IR92_9MOLU</name>
<evidence type="ECO:0000313" key="1">
    <source>
        <dbReference type="EMBL" id="ATG97211.1"/>
    </source>
</evidence>
<gene>
    <name evidence="1" type="ORF">CP520_00325</name>
</gene>
<organism evidence="1 2">
    <name type="scientific">Mesoplasma lactucae ATCC 49193</name>
    <dbReference type="NCBI Taxonomy" id="81460"/>
    <lineage>
        <taxon>Bacteria</taxon>
        <taxon>Bacillati</taxon>
        <taxon>Mycoplasmatota</taxon>
        <taxon>Mollicutes</taxon>
        <taxon>Entomoplasmatales</taxon>
        <taxon>Entomoplasmataceae</taxon>
        <taxon>Mesoplasma</taxon>
    </lineage>
</organism>
<reference evidence="1 2" key="1">
    <citation type="submission" date="2017-09" db="EMBL/GenBank/DDBJ databases">
        <title>SPAdes assembly of the Mesoplasma lactucae genome.</title>
        <authorList>
            <person name="Knight T.F."/>
            <person name="Rubinstein R."/>
            <person name="Citino T."/>
        </authorList>
    </citation>
    <scope>NUCLEOTIDE SEQUENCE [LARGE SCALE GENOMIC DNA]</scope>
    <source>
        <strain evidence="1 2">831-C4</strain>
    </source>
</reference>
<accession>A0A291IR92</accession>
<dbReference type="AlphaFoldDB" id="A0A291IR92"/>
<dbReference type="InterPro" id="IPR054816">
    <property type="entry name" value="Lipoprotein_mollicutes-type_CS"/>
</dbReference>